<dbReference type="Proteomes" id="UP000027931">
    <property type="component" value="Unassembled WGS sequence"/>
</dbReference>
<organism evidence="3 4">
    <name type="scientific">Tumebacillus flagellatus</name>
    <dbReference type="NCBI Taxonomy" id="1157490"/>
    <lineage>
        <taxon>Bacteria</taxon>
        <taxon>Bacillati</taxon>
        <taxon>Bacillota</taxon>
        <taxon>Bacilli</taxon>
        <taxon>Bacillales</taxon>
        <taxon>Alicyclobacillaceae</taxon>
        <taxon>Tumebacillus</taxon>
    </lineage>
</organism>
<evidence type="ECO:0000256" key="1">
    <source>
        <dbReference type="SAM" id="SignalP"/>
    </source>
</evidence>
<name>A0A074LSZ6_9BACL</name>
<accession>A0A074LSZ6</accession>
<keyword evidence="1" id="KW-0732">Signal</keyword>
<dbReference type="RefSeq" id="WP_038085729.1">
    <property type="nucleotide sequence ID" value="NZ_JMIR01000006.1"/>
</dbReference>
<gene>
    <name evidence="3" type="ORF">EL26_06520</name>
</gene>
<evidence type="ECO:0000313" key="4">
    <source>
        <dbReference type="Proteomes" id="UP000027931"/>
    </source>
</evidence>
<comment type="caution">
    <text evidence="3">The sequence shown here is derived from an EMBL/GenBank/DDBJ whole genome shotgun (WGS) entry which is preliminary data.</text>
</comment>
<sequence length="137" mass="15063">MNMKKYKLWGALALSSVMLTACGSQMDHEHMMHGTSSTVKKMDITFETVPQPLVVSQEGTLKANVMVGGKPAADVTVEIETWADGDNNHETAKATSDQKGGFLVQKKFDKAGKYHATVHTTSSELHQMTTFEFNVQE</sequence>
<feature type="domain" description="YtkA-like" evidence="2">
    <location>
        <begin position="40"/>
        <end position="119"/>
    </location>
</feature>
<dbReference type="AlphaFoldDB" id="A0A074LSZ6"/>
<dbReference type="EMBL" id="JMIR01000006">
    <property type="protein sequence ID" value="KEO84114.1"/>
    <property type="molecule type" value="Genomic_DNA"/>
</dbReference>
<dbReference type="OrthoDB" id="2679563at2"/>
<dbReference type="InterPro" id="IPR032693">
    <property type="entry name" value="YtkA-like_dom"/>
</dbReference>
<reference evidence="3 4" key="1">
    <citation type="journal article" date="2013" name="Int. J. Syst. Evol. Microbiol.">
        <title>Tumebacillus flagellatus sp. nov., an alpha-amylase/pullulanase-producing bacterium isolated from cassava wastewater.</title>
        <authorList>
            <person name="Wang Q."/>
            <person name="Xie N."/>
            <person name="Qin Y."/>
            <person name="Shen N."/>
            <person name="Zhu J."/>
            <person name="Mi H."/>
            <person name="Huang R."/>
        </authorList>
    </citation>
    <scope>NUCLEOTIDE SEQUENCE [LARGE SCALE GENOMIC DNA]</scope>
    <source>
        <strain evidence="3 4">GST4</strain>
    </source>
</reference>
<evidence type="ECO:0000259" key="2">
    <source>
        <dbReference type="Pfam" id="PF13115"/>
    </source>
</evidence>
<dbReference type="PROSITE" id="PS51257">
    <property type="entry name" value="PROKAR_LIPOPROTEIN"/>
    <property type="match status" value="1"/>
</dbReference>
<dbReference type="eggNOG" id="ENOG5033MDA">
    <property type="taxonomic scope" value="Bacteria"/>
</dbReference>
<protein>
    <recommendedName>
        <fullName evidence="2">YtkA-like domain-containing protein</fullName>
    </recommendedName>
</protein>
<keyword evidence="4" id="KW-1185">Reference proteome</keyword>
<dbReference type="STRING" id="1157490.EL26_06520"/>
<evidence type="ECO:0000313" key="3">
    <source>
        <dbReference type="EMBL" id="KEO84114.1"/>
    </source>
</evidence>
<feature type="signal peptide" evidence="1">
    <location>
        <begin position="1"/>
        <end position="23"/>
    </location>
</feature>
<feature type="chain" id="PRO_5038728227" description="YtkA-like domain-containing protein" evidence="1">
    <location>
        <begin position="24"/>
        <end position="137"/>
    </location>
</feature>
<proteinExistence type="predicted"/>
<dbReference type="Pfam" id="PF13115">
    <property type="entry name" value="YtkA"/>
    <property type="match status" value="1"/>
</dbReference>